<reference evidence="2" key="1">
    <citation type="submission" date="2016-10" db="EMBL/GenBank/DDBJ databases">
        <authorList>
            <person name="Varghese N."/>
            <person name="Submissions S."/>
        </authorList>
    </citation>
    <scope>NUCLEOTIDE SEQUENCE [LARGE SCALE GENOMIC DNA]</scope>
    <source>
        <strain evidence="2">DSM 4771</strain>
    </source>
</reference>
<evidence type="ECO:0000313" key="2">
    <source>
        <dbReference type="Proteomes" id="UP000199225"/>
    </source>
</evidence>
<organism evidence="1 2">
    <name type="scientific">Salimicrobium halophilum</name>
    <dbReference type="NCBI Taxonomy" id="86666"/>
    <lineage>
        <taxon>Bacteria</taxon>
        <taxon>Bacillati</taxon>
        <taxon>Bacillota</taxon>
        <taxon>Bacilli</taxon>
        <taxon>Bacillales</taxon>
        <taxon>Bacillaceae</taxon>
        <taxon>Salimicrobium</taxon>
    </lineage>
</organism>
<dbReference type="Proteomes" id="UP000199225">
    <property type="component" value="Unassembled WGS sequence"/>
</dbReference>
<dbReference type="EMBL" id="FNEV01000002">
    <property type="protein sequence ID" value="SDJ09179.1"/>
    <property type="molecule type" value="Genomic_DNA"/>
</dbReference>
<keyword evidence="2" id="KW-1185">Reference proteome</keyword>
<name>A0A1G8QWQ8_9BACI</name>
<protein>
    <submittedName>
        <fullName evidence="1">Uncharacterized protein</fullName>
    </submittedName>
</protein>
<proteinExistence type="predicted"/>
<dbReference type="RefSeq" id="WP_093192101.1">
    <property type="nucleotide sequence ID" value="NZ_FNEV01000002.1"/>
</dbReference>
<evidence type="ECO:0000313" key="1">
    <source>
        <dbReference type="EMBL" id="SDJ09179.1"/>
    </source>
</evidence>
<dbReference type="AlphaFoldDB" id="A0A1G8QWQ8"/>
<gene>
    <name evidence="1" type="ORF">SAMN04490247_0679</name>
</gene>
<accession>A0A1G8QWQ8</accession>
<sequence length="81" mass="9534">MNDIVIYNEDADTTEYGVYKNDLYMLGWEDLGGKEPNALPFSYWREYFVANDHRRDNIKSYYEGLHVHILNRIQKLTDAGG</sequence>